<dbReference type="PANTHER" id="PTHR31566:SF5">
    <property type="entry name" value="RESB-LIKE DOMAIN-CONTAINING PROTEIN"/>
    <property type="match status" value="1"/>
</dbReference>
<dbReference type="KEGG" id="scn:Solca_0322"/>
<evidence type="ECO:0000313" key="8">
    <source>
        <dbReference type="EMBL" id="AFD05465.1"/>
    </source>
</evidence>
<protein>
    <submittedName>
        <fullName evidence="8">ResB-like family</fullName>
    </submittedName>
</protein>
<evidence type="ECO:0000259" key="7">
    <source>
        <dbReference type="Pfam" id="PF05140"/>
    </source>
</evidence>
<evidence type="ECO:0000256" key="2">
    <source>
        <dbReference type="ARBA" id="ARBA00022692"/>
    </source>
</evidence>
<keyword evidence="9" id="KW-1185">Reference proteome</keyword>
<dbReference type="AlphaFoldDB" id="H8KXQ0"/>
<accession>H8KXQ0</accession>
<dbReference type="PANTHER" id="PTHR31566">
    <property type="entry name" value="CYTOCHROME C BIOGENESIS PROTEIN CCS1, CHLOROPLASTIC"/>
    <property type="match status" value="1"/>
</dbReference>
<name>H8KXQ0_SOLCM</name>
<dbReference type="GO" id="GO:0017004">
    <property type="term" value="P:cytochrome complex assembly"/>
    <property type="evidence" value="ECO:0007669"/>
    <property type="project" value="UniProtKB-KW"/>
</dbReference>
<dbReference type="GO" id="GO:0016020">
    <property type="term" value="C:membrane"/>
    <property type="evidence" value="ECO:0007669"/>
    <property type="project" value="UniProtKB-SubCell"/>
</dbReference>
<keyword evidence="5 6" id="KW-0472">Membrane</keyword>
<keyword evidence="2 6" id="KW-0812">Transmembrane</keyword>
<feature type="transmembrane region" description="Helical" evidence="6">
    <location>
        <begin position="54"/>
        <end position="73"/>
    </location>
</feature>
<dbReference type="STRING" id="929556.Solca_0322"/>
<dbReference type="HOGENOM" id="CLU_058412_0_0_10"/>
<evidence type="ECO:0000256" key="6">
    <source>
        <dbReference type="SAM" id="Phobius"/>
    </source>
</evidence>
<evidence type="ECO:0000313" key="9">
    <source>
        <dbReference type="Proteomes" id="UP000007590"/>
    </source>
</evidence>
<reference evidence="8" key="1">
    <citation type="submission" date="2012-02" db="EMBL/GenBank/DDBJ databases">
        <title>The complete genome of Solitalea canadensis DSM 3403.</title>
        <authorList>
            <consortium name="US DOE Joint Genome Institute (JGI-PGF)"/>
            <person name="Lucas S."/>
            <person name="Copeland A."/>
            <person name="Lapidus A."/>
            <person name="Glavina del Rio T."/>
            <person name="Dalin E."/>
            <person name="Tice H."/>
            <person name="Bruce D."/>
            <person name="Goodwin L."/>
            <person name="Pitluck S."/>
            <person name="Peters L."/>
            <person name="Ovchinnikova G."/>
            <person name="Lu M."/>
            <person name="Kyrpides N."/>
            <person name="Mavromatis K."/>
            <person name="Ivanova N."/>
            <person name="Brettin T."/>
            <person name="Detter J.C."/>
            <person name="Han C."/>
            <person name="Larimer F."/>
            <person name="Land M."/>
            <person name="Hauser L."/>
            <person name="Markowitz V."/>
            <person name="Cheng J.-F."/>
            <person name="Hugenholtz P."/>
            <person name="Woyke T."/>
            <person name="Wu D."/>
            <person name="Spring S."/>
            <person name="Schroeder M."/>
            <person name="Kopitz M."/>
            <person name="Brambilla E."/>
            <person name="Klenk H.-P."/>
            <person name="Eisen J.A."/>
        </authorList>
    </citation>
    <scope>NUCLEOTIDE SEQUENCE</scope>
    <source>
        <strain evidence="8">DSM 3403</strain>
    </source>
</reference>
<dbReference type="OrthoDB" id="596762at2"/>
<gene>
    <name evidence="8" type="ordered locus">Solca_0322</name>
</gene>
<feature type="transmembrane region" description="Helical" evidence="6">
    <location>
        <begin position="25"/>
        <end position="42"/>
    </location>
</feature>
<dbReference type="InterPro" id="IPR007816">
    <property type="entry name" value="ResB-like_domain"/>
</dbReference>
<evidence type="ECO:0000256" key="4">
    <source>
        <dbReference type="ARBA" id="ARBA00022989"/>
    </source>
</evidence>
<dbReference type="Pfam" id="PF05140">
    <property type="entry name" value="ResB"/>
    <property type="match status" value="1"/>
</dbReference>
<feature type="transmembrane region" description="Helical" evidence="6">
    <location>
        <begin position="159"/>
        <end position="180"/>
    </location>
</feature>
<dbReference type="InterPro" id="IPR023494">
    <property type="entry name" value="Cyt_c_bgen_Ccs1/CcsB/ResB"/>
</dbReference>
<comment type="subcellular location">
    <subcellularLocation>
        <location evidence="1">Membrane</location>
        <topology evidence="1">Multi-pass membrane protein</topology>
    </subcellularLocation>
</comment>
<evidence type="ECO:0000256" key="3">
    <source>
        <dbReference type="ARBA" id="ARBA00022748"/>
    </source>
</evidence>
<dbReference type="EMBL" id="CP003349">
    <property type="protein sequence ID" value="AFD05465.1"/>
    <property type="molecule type" value="Genomic_DNA"/>
</dbReference>
<feature type="transmembrane region" description="Helical" evidence="6">
    <location>
        <begin position="85"/>
        <end position="106"/>
    </location>
</feature>
<dbReference type="RefSeq" id="WP_014678693.1">
    <property type="nucleotide sequence ID" value="NC_017770.1"/>
</dbReference>
<keyword evidence="3" id="KW-0201">Cytochrome c-type biogenesis</keyword>
<organism evidence="8 9">
    <name type="scientific">Solitalea canadensis (strain ATCC 29591 / DSM 3403 / JCM 21819 / LMG 8368 / NBRC 15130 / NCIMB 12057 / USAM 9D)</name>
    <name type="common">Flexibacter canadensis</name>
    <dbReference type="NCBI Taxonomy" id="929556"/>
    <lineage>
        <taxon>Bacteria</taxon>
        <taxon>Pseudomonadati</taxon>
        <taxon>Bacteroidota</taxon>
        <taxon>Sphingobacteriia</taxon>
        <taxon>Sphingobacteriales</taxon>
        <taxon>Sphingobacteriaceae</taxon>
        <taxon>Solitalea</taxon>
    </lineage>
</organism>
<feature type="transmembrane region" description="Helical" evidence="6">
    <location>
        <begin position="386"/>
        <end position="407"/>
    </location>
</feature>
<feature type="domain" description="ResB-like" evidence="7">
    <location>
        <begin position="326"/>
        <end position="369"/>
    </location>
</feature>
<keyword evidence="4 6" id="KW-1133">Transmembrane helix</keyword>
<sequence>METETIINSKQTKKLWEFPWDYKESFFVAGGLLVTGYLLQLSTRTTIKPIGAPVNYIVGGIFISILLLLHFTQRTHPWVKWLRSVPASISAIVLVLIQAIIMGTLPQQNFVEGVKPDLLGLSFVTSSWPFLLSQIYFLFTLGLATLNRMFPWQWKNWGFVLNHLGLFIALSAGILGSGDLQRYAMNLYEKQPEWRANNDKGETVELPFAFELSRFDMQTFAPKLAFANIENNTIETKGVNALRMLHKGDKYRYNDYEIAVIDYLQESKFTGSRYYPVNEEGSTPSALIHVKSSTIDTTAWISCGSYATSYAYLQLNDKQAIVMLQPEAKKFSSAVKVYFKNGSSENALVEVNKPFKVKGWKVYQLSYDEKFGKWSKLSVIELVRDPWLPVVYAGIFMMLVGAVYLIFKGREVTDK</sequence>
<evidence type="ECO:0000256" key="1">
    <source>
        <dbReference type="ARBA" id="ARBA00004141"/>
    </source>
</evidence>
<dbReference type="Proteomes" id="UP000007590">
    <property type="component" value="Chromosome"/>
</dbReference>
<dbReference type="eggNOG" id="COG1333">
    <property type="taxonomic scope" value="Bacteria"/>
</dbReference>
<proteinExistence type="predicted"/>
<feature type="transmembrane region" description="Helical" evidence="6">
    <location>
        <begin position="118"/>
        <end position="139"/>
    </location>
</feature>
<evidence type="ECO:0000256" key="5">
    <source>
        <dbReference type="ARBA" id="ARBA00023136"/>
    </source>
</evidence>